<dbReference type="EMBL" id="BGPR01000003">
    <property type="protein sequence ID" value="GBL73508.1"/>
    <property type="molecule type" value="Genomic_DNA"/>
</dbReference>
<evidence type="ECO:0000313" key="1">
    <source>
        <dbReference type="EMBL" id="GBL73508.1"/>
    </source>
</evidence>
<protein>
    <submittedName>
        <fullName evidence="1">Uncharacterized protein</fullName>
    </submittedName>
</protein>
<accession>A0A4Y2A190</accession>
<dbReference type="OrthoDB" id="3904217at2759"/>
<comment type="caution">
    <text evidence="1">The sequence shown here is derived from an EMBL/GenBank/DDBJ whole genome shotgun (WGS) entry which is preliminary data.</text>
</comment>
<dbReference type="Proteomes" id="UP000499080">
    <property type="component" value="Unassembled WGS sequence"/>
</dbReference>
<sequence>MCRLKILKTLLRNSLSEENLEFLYVAMKSFSTGTAVVRVFSESEKIGWKGPVPYDKLDELSRPVVISKSNFLYGSICGAAINAIIPRLCHLASARCLRSCFALILGRGTVHYVSSNPTQPHVMSVAQRVLNGSGYWAIDMTPLHTSGAYNLKGYLTSWVDEYNNFHHRPLRSYSVR</sequence>
<organism evidence="1 2">
    <name type="scientific">Araneus ventricosus</name>
    <name type="common">Orbweaver spider</name>
    <name type="synonym">Epeira ventricosa</name>
    <dbReference type="NCBI Taxonomy" id="182803"/>
    <lineage>
        <taxon>Eukaryota</taxon>
        <taxon>Metazoa</taxon>
        <taxon>Ecdysozoa</taxon>
        <taxon>Arthropoda</taxon>
        <taxon>Chelicerata</taxon>
        <taxon>Arachnida</taxon>
        <taxon>Araneae</taxon>
        <taxon>Araneomorphae</taxon>
        <taxon>Entelegynae</taxon>
        <taxon>Araneoidea</taxon>
        <taxon>Araneidae</taxon>
        <taxon>Araneus</taxon>
    </lineage>
</organism>
<proteinExistence type="predicted"/>
<gene>
    <name evidence="1" type="ORF">AVEN_159497_1</name>
</gene>
<name>A0A4Y2A190_ARAVE</name>
<reference evidence="1 2" key="1">
    <citation type="journal article" date="2019" name="Sci. Rep.">
        <title>Orb-weaving spider Araneus ventricosus genome elucidates the spidroin gene catalogue.</title>
        <authorList>
            <person name="Kono N."/>
            <person name="Nakamura H."/>
            <person name="Ohtoshi R."/>
            <person name="Moran D.A.P."/>
            <person name="Shinohara A."/>
            <person name="Yoshida Y."/>
            <person name="Fujiwara M."/>
            <person name="Mori M."/>
            <person name="Tomita M."/>
            <person name="Arakawa K."/>
        </authorList>
    </citation>
    <scope>NUCLEOTIDE SEQUENCE [LARGE SCALE GENOMIC DNA]</scope>
</reference>
<keyword evidence="2" id="KW-1185">Reference proteome</keyword>
<dbReference type="AlphaFoldDB" id="A0A4Y2A190"/>
<evidence type="ECO:0000313" key="2">
    <source>
        <dbReference type="Proteomes" id="UP000499080"/>
    </source>
</evidence>